<keyword evidence="7 12" id="KW-1278">Translocase</keyword>
<dbReference type="GO" id="GO:0050136">
    <property type="term" value="F:NADH dehydrogenase (quinone) (non-electrogenic) activity"/>
    <property type="evidence" value="ECO:0007669"/>
    <property type="project" value="UniProtKB-UniRule"/>
</dbReference>
<protein>
    <recommendedName>
        <fullName evidence="12">NADH-quinone oxidoreductase subunit A</fullName>
        <ecNumber evidence="12">7.1.1.-</ecNumber>
    </recommendedName>
    <alternativeName>
        <fullName evidence="12">NADH dehydrogenase I subunit A</fullName>
    </alternativeName>
    <alternativeName>
        <fullName evidence="12">NDH-1 subunit A</fullName>
    </alternativeName>
    <alternativeName>
        <fullName evidence="12">NUO1</fullName>
    </alternativeName>
</protein>
<comment type="catalytic activity">
    <reaction evidence="12 13">
        <text>a quinone + NADH + 5 H(+)(in) = a quinol + NAD(+) + 4 H(+)(out)</text>
        <dbReference type="Rhea" id="RHEA:57888"/>
        <dbReference type="ChEBI" id="CHEBI:15378"/>
        <dbReference type="ChEBI" id="CHEBI:24646"/>
        <dbReference type="ChEBI" id="CHEBI:57540"/>
        <dbReference type="ChEBI" id="CHEBI:57945"/>
        <dbReference type="ChEBI" id="CHEBI:132124"/>
    </reaction>
</comment>
<proteinExistence type="inferred from homology"/>
<feature type="transmembrane region" description="Helical" evidence="12">
    <location>
        <begin position="62"/>
        <end position="85"/>
    </location>
</feature>
<keyword evidence="5 12" id="KW-0812">Transmembrane</keyword>
<dbReference type="GO" id="GO:0030964">
    <property type="term" value="C:NADH dehydrogenase complex"/>
    <property type="evidence" value="ECO:0007669"/>
    <property type="project" value="TreeGrafter"/>
</dbReference>
<dbReference type="PANTHER" id="PTHR11058:SF21">
    <property type="entry name" value="NADH-QUINONE OXIDOREDUCTASE SUBUNIT A"/>
    <property type="match status" value="1"/>
</dbReference>
<evidence type="ECO:0000313" key="15">
    <source>
        <dbReference type="Proteomes" id="UP000305654"/>
    </source>
</evidence>
<organism evidence="14 15">
    <name type="scientific">Lichenicoccus roseus</name>
    <dbReference type="NCBI Taxonomy" id="2683649"/>
    <lineage>
        <taxon>Bacteria</taxon>
        <taxon>Pseudomonadati</taxon>
        <taxon>Pseudomonadota</taxon>
        <taxon>Alphaproteobacteria</taxon>
        <taxon>Acetobacterales</taxon>
        <taxon>Acetobacteraceae</taxon>
        <taxon>Lichenicoccus</taxon>
    </lineage>
</organism>
<keyword evidence="3 12" id="KW-0813">Transport</keyword>
<keyword evidence="15" id="KW-1185">Reference proteome</keyword>
<keyword evidence="4 12" id="KW-1003">Cell membrane</keyword>
<keyword evidence="11 12" id="KW-0472">Membrane</keyword>
<evidence type="ECO:0000256" key="1">
    <source>
        <dbReference type="ARBA" id="ARBA00004141"/>
    </source>
</evidence>
<evidence type="ECO:0000256" key="2">
    <source>
        <dbReference type="ARBA" id="ARBA00008472"/>
    </source>
</evidence>
<evidence type="ECO:0000256" key="5">
    <source>
        <dbReference type="ARBA" id="ARBA00022692"/>
    </source>
</evidence>
<dbReference type="OrthoDB" id="9791970at2"/>
<evidence type="ECO:0000256" key="6">
    <source>
        <dbReference type="ARBA" id="ARBA00022719"/>
    </source>
</evidence>
<dbReference type="HAMAP" id="MF_01394">
    <property type="entry name" value="NDH1_NuoA"/>
    <property type="match status" value="1"/>
</dbReference>
<dbReference type="EMBL" id="VCDI01000005">
    <property type="protein sequence ID" value="TLU71761.1"/>
    <property type="molecule type" value="Genomic_DNA"/>
</dbReference>
<comment type="function">
    <text evidence="12">NDH-1 shuttles electrons from NADH, via FMN and iron-sulfur (Fe-S) centers, to quinones in the respiratory chain. The immediate electron acceptor for the enzyme in this species is believed to be ubiquinone. Couples the redox reaction to proton translocation (for every two electrons transferred, four hydrogen ions are translocated across the cytoplasmic membrane), and thus conserves the redox energy in a proton gradient.</text>
</comment>
<dbReference type="Proteomes" id="UP000305654">
    <property type="component" value="Unassembled WGS sequence"/>
</dbReference>
<dbReference type="GO" id="GO:0048038">
    <property type="term" value="F:quinone binding"/>
    <property type="evidence" value="ECO:0007669"/>
    <property type="project" value="UniProtKB-KW"/>
</dbReference>
<sequence length="144" mass="16035">MLGQSDMLVLGLYICATIALVALMIGLSSVLGGVRDGRSMRLPFESGVLPVTGARLRLPVQYYVIAMFFVIFDMEAVFIFAWALVVRQAGWAGYGCMMVFLAVLLVAFAYLWRVGALEWGPRPYRAGMQRRERTDTGRIDMGRS</sequence>
<comment type="subcellular location">
    <subcellularLocation>
        <location evidence="12 13">Cell membrane</location>
        <topology evidence="12 13">Multi-pass membrane protein</topology>
    </subcellularLocation>
    <subcellularLocation>
        <location evidence="1">Membrane</location>
        <topology evidence="1">Multi-pass membrane protein</topology>
    </subcellularLocation>
</comment>
<evidence type="ECO:0000313" key="14">
    <source>
        <dbReference type="EMBL" id="TLU71761.1"/>
    </source>
</evidence>
<dbReference type="Gene3D" id="1.20.58.1610">
    <property type="entry name" value="NADH:ubiquinone/plastoquinone oxidoreductase, chain 3"/>
    <property type="match status" value="1"/>
</dbReference>
<comment type="similarity">
    <text evidence="2 12 13">Belongs to the complex I subunit 3 family.</text>
</comment>
<accession>A0A5R9J814</accession>
<dbReference type="GO" id="GO:0005886">
    <property type="term" value="C:plasma membrane"/>
    <property type="evidence" value="ECO:0007669"/>
    <property type="project" value="UniProtKB-SubCell"/>
</dbReference>
<comment type="subunit">
    <text evidence="12">NDH-1 is composed of 14 different subunits. Subunits NuoA, H, J, K, L, M, N constitute the membrane sector of the complex.</text>
</comment>
<reference evidence="14 15" key="1">
    <citation type="submission" date="2019-05" db="EMBL/GenBank/DDBJ databases">
        <authorList>
            <person name="Pankratov T."/>
            <person name="Grouzdev D."/>
        </authorList>
    </citation>
    <scope>NUCLEOTIDE SEQUENCE [LARGE SCALE GENOMIC DNA]</scope>
    <source>
        <strain evidence="14 15">KEBCLARHB70R</strain>
    </source>
</reference>
<evidence type="ECO:0000256" key="7">
    <source>
        <dbReference type="ARBA" id="ARBA00022967"/>
    </source>
</evidence>
<evidence type="ECO:0000256" key="3">
    <source>
        <dbReference type="ARBA" id="ARBA00022448"/>
    </source>
</evidence>
<keyword evidence="9 12" id="KW-0520">NAD</keyword>
<dbReference type="PANTHER" id="PTHR11058">
    <property type="entry name" value="NADH-UBIQUINONE OXIDOREDUCTASE CHAIN 3"/>
    <property type="match status" value="1"/>
</dbReference>
<dbReference type="InterPro" id="IPR000440">
    <property type="entry name" value="NADH_UbQ/plastoQ_OxRdtase_su3"/>
</dbReference>
<feature type="transmembrane region" description="Helical" evidence="12">
    <location>
        <begin position="12"/>
        <end position="34"/>
    </location>
</feature>
<evidence type="ECO:0000256" key="13">
    <source>
        <dbReference type="RuleBase" id="RU003639"/>
    </source>
</evidence>
<dbReference type="EC" id="7.1.1.-" evidence="12"/>
<gene>
    <name evidence="12" type="primary">nuoA</name>
    <name evidence="14" type="ORF">FE263_14945</name>
</gene>
<evidence type="ECO:0000256" key="8">
    <source>
        <dbReference type="ARBA" id="ARBA00022989"/>
    </source>
</evidence>
<evidence type="ECO:0000256" key="12">
    <source>
        <dbReference type="HAMAP-Rule" id="MF_01394"/>
    </source>
</evidence>
<dbReference type="AlphaFoldDB" id="A0A5R9J814"/>
<keyword evidence="6 12" id="KW-0874">Quinone</keyword>
<feature type="transmembrane region" description="Helical" evidence="12">
    <location>
        <begin position="91"/>
        <end position="112"/>
    </location>
</feature>
<evidence type="ECO:0000256" key="4">
    <source>
        <dbReference type="ARBA" id="ARBA00022475"/>
    </source>
</evidence>
<dbReference type="InterPro" id="IPR038430">
    <property type="entry name" value="NDAH_ubi_oxred_su3_sf"/>
</dbReference>
<dbReference type="GO" id="GO:0008137">
    <property type="term" value="F:NADH dehydrogenase (ubiquinone) activity"/>
    <property type="evidence" value="ECO:0007669"/>
    <property type="project" value="InterPro"/>
</dbReference>
<evidence type="ECO:0000256" key="11">
    <source>
        <dbReference type="ARBA" id="ARBA00023136"/>
    </source>
</evidence>
<keyword evidence="10 12" id="KW-0830">Ubiquinone</keyword>
<evidence type="ECO:0000256" key="10">
    <source>
        <dbReference type="ARBA" id="ARBA00023075"/>
    </source>
</evidence>
<evidence type="ECO:0000256" key="9">
    <source>
        <dbReference type="ARBA" id="ARBA00023027"/>
    </source>
</evidence>
<dbReference type="InterPro" id="IPR023043">
    <property type="entry name" value="NAD(P)H_OxRDtase_bac/plastid"/>
</dbReference>
<keyword evidence="8 12" id="KW-1133">Transmembrane helix</keyword>
<dbReference type="Pfam" id="PF00507">
    <property type="entry name" value="Oxidored_q4"/>
    <property type="match status" value="1"/>
</dbReference>
<comment type="caution">
    <text evidence="14">The sequence shown here is derived from an EMBL/GenBank/DDBJ whole genome shotgun (WGS) entry which is preliminary data.</text>
</comment>
<name>A0A5R9J814_9PROT</name>